<evidence type="ECO:0000256" key="1">
    <source>
        <dbReference type="ARBA" id="ARBA00023002"/>
    </source>
</evidence>
<proteinExistence type="predicted"/>
<dbReference type="EnsemblPlants" id="LPERR02G21140.6">
    <property type="protein sequence ID" value="LPERR02G21140.6"/>
    <property type="gene ID" value="LPERR02G21140"/>
</dbReference>
<dbReference type="GO" id="GO:0004029">
    <property type="term" value="F:aldehyde dehydrogenase (NAD+) activity"/>
    <property type="evidence" value="ECO:0007669"/>
    <property type="project" value="TreeGrafter"/>
</dbReference>
<keyword evidence="1" id="KW-0560">Oxidoreductase</keyword>
<dbReference type="Gramene" id="LPERR02G21140.6">
    <property type="protein sequence ID" value="LPERR02G21140.6"/>
    <property type="gene ID" value="LPERR02G21140"/>
</dbReference>
<dbReference type="Proteomes" id="UP000032180">
    <property type="component" value="Chromosome 2"/>
</dbReference>
<dbReference type="HOGENOM" id="CLU_005391_3_4_1"/>
<evidence type="ECO:0000313" key="2">
    <source>
        <dbReference type="EnsemblPlants" id="LPERR02G21140.6"/>
    </source>
</evidence>
<evidence type="ECO:0008006" key="4">
    <source>
        <dbReference type="Google" id="ProtNLM"/>
    </source>
</evidence>
<dbReference type="PANTHER" id="PTHR43570">
    <property type="entry name" value="ALDEHYDE DEHYDROGENASE"/>
    <property type="match status" value="1"/>
</dbReference>
<dbReference type="GO" id="GO:0005737">
    <property type="term" value="C:cytoplasm"/>
    <property type="evidence" value="ECO:0007669"/>
    <property type="project" value="TreeGrafter"/>
</dbReference>
<protein>
    <recommendedName>
        <fullName evidence="4">Aldehyde dehydrogenase domain-containing protein</fullName>
    </recommendedName>
</protein>
<organism evidence="2 3">
    <name type="scientific">Leersia perrieri</name>
    <dbReference type="NCBI Taxonomy" id="77586"/>
    <lineage>
        <taxon>Eukaryota</taxon>
        <taxon>Viridiplantae</taxon>
        <taxon>Streptophyta</taxon>
        <taxon>Embryophyta</taxon>
        <taxon>Tracheophyta</taxon>
        <taxon>Spermatophyta</taxon>
        <taxon>Magnoliopsida</taxon>
        <taxon>Liliopsida</taxon>
        <taxon>Poales</taxon>
        <taxon>Poaceae</taxon>
        <taxon>BOP clade</taxon>
        <taxon>Oryzoideae</taxon>
        <taxon>Oryzeae</taxon>
        <taxon>Oryzinae</taxon>
        <taxon>Leersia</taxon>
    </lineage>
</organism>
<name>A0A0D9VIW5_9ORYZ</name>
<dbReference type="InterPro" id="IPR012394">
    <property type="entry name" value="Aldehyde_DH_NAD(P)"/>
</dbReference>
<sequence length="99" mass="11319">MEEKPQNGGSFCLGGLVAGVREVHESGRTKEMEWRQAQIRGLIRMLTEEEDAVFDALHEDLGKHRVESFRDEVGNLVKSFRNTLQNLKKWVAPEKASCY</sequence>
<evidence type="ECO:0000313" key="3">
    <source>
        <dbReference type="Proteomes" id="UP000032180"/>
    </source>
</evidence>
<dbReference type="GO" id="GO:0006081">
    <property type="term" value="P:aldehyde metabolic process"/>
    <property type="evidence" value="ECO:0007669"/>
    <property type="project" value="InterPro"/>
</dbReference>
<dbReference type="Gene3D" id="3.40.605.10">
    <property type="entry name" value="Aldehyde Dehydrogenase, Chain A, domain 1"/>
    <property type="match status" value="1"/>
</dbReference>
<dbReference type="PANTHER" id="PTHR43570:SF21">
    <property type="entry name" value="ALDEHYDE DEHYDROGENASE"/>
    <property type="match status" value="1"/>
</dbReference>
<dbReference type="InterPro" id="IPR016162">
    <property type="entry name" value="Ald_DH_N"/>
</dbReference>
<dbReference type="InterPro" id="IPR016161">
    <property type="entry name" value="Ald_DH/histidinol_DH"/>
</dbReference>
<reference evidence="2" key="3">
    <citation type="submission" date="2015-04" db="UniProtKB">
        <authorList>
            <consortium name="EnsemblPlants"/>
        </authorList>
    </citation>
    <scope>IDENTIFICATION</scope>
</reference>
<reference evidence="3" key="2">
    <citation type="submission" date="2013-12" db="EMBL/GenBank/DDBJ databases">
        <authorList>
            <person name="Yu Y."/>
            <person name="Lee S."/>
            <person name="de Baynast K."/>
            <person name="Wissotski M."/>
            <person name="Liu L."/>
            <person name="Talag J."/>
            <person name="Goicoechea J."/>
            <person name="Angelova A."/>
            <person name="Jetty R."/>
            <person name="Kudrna D."/>
            <person name="Golser W."/>
            <person name="Rivera L."/>
            <person name="Zhang J."/>
            <person name="Wing R."/>
        </authorList>
    </citation>
    <scope>NUCLEOTIDE SEQUENCE</scope>
</reference>
<dbReference type="AlphaFoldDB" id="A0A0D9VIW5"/>
<accession>A0A0D9VIW5</accession>
<reference evidence="2 3" key="1">
    <citation type="submission" date="2012-08" db="EMBL/GenBank/DDBJ databases">
        <title>Oryza genome evolution.</title>
        <authorList>
            <person name="Wing R.A."/>
        </authorList>
    </citation>
    <scope>NUCLEOTIDE SEQUENCE</scope>
</reference>
<keyword evidence="3" id="KW-1185">Reference proteome</keyword>
<dbReference type="SUPFAM" id="SSF53720">
    <property type="entry name" value="ALDH-like"/>
    <property type="match status" value="1"/>
</dbReference>